<dbReference type="AlphaFoldDB" id="A0A0D2I0F6"/>
<accession>A0A0D2I0F6</accession>
<feature type="compositionally biased region" description="Polar residues" evidence="1">
    <location>
        <begin position="1"/>
        <end position="26"/>
    </location>
</feature>
<dbReference type="HOGENOM" id="CLU_2413077_0_0_1"/>
<proteinExistence type="predicted"/>
<dbReference type="Proteomes" id="UP000053789">
    <property type="component" value="Unassembled WGS sequence"/>
</dbReference>
<gene>
    <name evidence="2" type="ORF">Z519_02036</name>
</gene>
<dbReference type="RefSeq" id="XP_016623314.1">
    <property type="nucleotide sequence ID" value="XM_016759793.1"/>
</dbReference>
<evidence type="ECO:0000256" key="1">
    <source>
        <dbReference type="SAM" id="MobiDB-lite"/>
    </source>
</evidence>
<dbReference type="VEuPathDB" id="FungiDB:Z519_02036"/>
<protein>
    <submittedName>
        <fullName evidence="2">Uncharacterized protein</fullName>
    </submittedName>
</protein>
<keyword evidence="3" id="KW-1185">Reference proteome</keyword>
<reference evidence="2" key="1">
    <citation type="submission" date="2015-01" db="EMBL/GenBank/DDBJ databases">
        <title>The Genome Sequence of Cladophialophora bantiana CBS 173.52.</title>
        <authorList>
            <consortium name="The Broad Institute Genomics Platform"/>
            <person name="Cuomo C."/>
            <person name="de Hoog S."/>
            <person name="Gorbushina A."/>
            <person name="Stielow B."/>
            <person name="Teixiera M."/>
            <person name="Abouelleil A."/>
            <person name="Chapman S.B."/>
            <person name="Priest M."/>
            <person name="Young S.K."/>
            <person name="Wortman J."/>
            <person name="Nusbaum C."/>
            <person name="Birren B."/>
        </authorList>
    </citation>
    <scope>NUCLEOTIDE SEQUENCE [LARGE SCALE GENOMIC DNA]</scope>
    <source>
        <strain evidence="2">CBS 173.52</strain>
    </source>
</reference>
<feature type="compositionally biased region" description="Polar residues" evidence="1">
    <location>
        <begin position="45"/>
        <end position="56"/>
    </location>
</feature>
<evidence type="ECO:0000313" key="3">
    <source>
        <dbReference type="Proteomes" id="UP000053789"/>
    </source>
</evidence>
<name>A0A0D2I0F6_CLAB1</name>
<evidence type="ECO:0000313" key="2">
    <source>
        <dbReference type="EMBL" id="KIW96645.1"/>
    </source>
</evidence>
<dbReference type="EMBL" id="KN846982">
    <property type="protein sequence ID" value="KIW96645.1"/>
    <property type="molecule type" value="Genomic_DNA"/>
</dbReference>
<feature type="region of interest" description="Disordered" evidence="1">
    <location>
        <begin position="1"/>
        <end position="27"/>
    </location>
</feature>
<organism evidence="2 3">
    <name type="scientific">Cladophialophora bantiana (strain ATCC 10958 / CBS 173.52 / CDC B-1940 / NIH 8579)</name>
    <name type="common">Xylohypha bantiana</name>
    <dbReference type="NCBI Taxonomy" id="1442370"/>
    <lineage>
        <taxon>Eukaryota</taxon>
        <taxon>Fungi</taxon>
        <taxon>Dikarya</taxon>
        <taxon>Ascomycota</taxon>
        <taxon>Pezizomycotina</taxon>
        <taxon>Eurotiomycetes</taxon>
        <taxon>Chaetothyriomycetidae</taxon>
        <taxon>Chaetothyriales</taxon>
        <taxon>Herpotrichiellaceae</taxon>
        <taxon>Cladophialophora</taxon>
    </lineage>
</organism>
<dbReference type="GeneID" id="27694964"/>
<sequence>MSSGPNTHPANDMSTRKSMAVSSTRVGDSGAVAVGDIDSATGTASSQLLRFQNSPPQSDPWHPNRADRRHLHHLITKVDGIMSVIDGLGTGC</sequence>
<feature type="region of interest" description="Disordered" evidence="1">
    <location>
        <begin position="45"/>
        <end position="68"/>
    </location>
</feature>
<dbReference type="OrthoDB" id="10443008at2759"/>